<evidence type="ECO:0000256" key="2">
    <source>
        <dbReference type="SAM" id="Phobius"/>
    </source>
</evidence>
<evidence type="ECO:0000313" key="4">
    <source>
        <dbReference type="Proteomes" id="UP000509510"/>
    </source>
</evidence>
<evidence type="ECO:0000256" key="1">
    <source>
        <dbReference type="SAM" id="MobiDB-lite"/>
    </source>
</evidence>
<organism evidence="3 4">
    <name type="scientific">Talaromyces rugulosus</name>
    <name type="common">Penicillium rugulosum</name>
    <dbReference type="NCBI Taxonomy" id="121627"/>
    <lineage>
        <taxon>Eukaryota</taxon>
        <taxon>Fungi</taxon>
        <taxon>Dikarya</taxon>
        <taxon>Ascomycota</taxon>
        <taxon>Pezizomycotina</taxon>
        <taxon>Eurotiomycetes</taxon>
        <taxon>Eurotiomycetidae</taxon>
        <taxon>Eurotiales</taxon>
        <taxon>Trichocomaceae</taxon>
        <taxon>Talaromyces</taxon>
        <taxon>Talaromyces sect. Islandici</taxon>
    </lineage>
</organism>
<proteinExistence type="predicted"/>
<dbReference type="GeneID" id="55996624"/>
<dbReference type="EMBL" id="CP055902">
    <property type="protein sequence ID" value="QKX61984.1"/>
    <property type="molecule type" value="Genomic_DNA"/>
</dbReference>
<keyword evidence="2" id="KW-0472">Membrane</keyword>
<feature type="region of interest" description="Disordered" evidence="1">
    <location>
        <begin position="75"/>
        <end position="121"/>
    </location>
</feature>
<dbReference type="KEGG" id="trg:TRUGW13939_09140"/>
<evidence type="ECO:0000313" key="3">
    <source>
        <dbReference type="EMBL" id="QKX61984.1"/>
    </source>
</evidence>
<name>A0A7H8R6J1_TALRU</name>
<gene>
    <name evidence="3" type="ORF">TRUGW13939_09140</name>
</gene>
<dbReference type="AlphaFoldDB" id="A0A7H8R6J1"/>
<reference evidence="4" key="1">
    <citation type="submission" date="2020-06" db="EMBL/GenBank/DDBJ databases">
        <title>A chromosome-scale genome assembly of Talaromyces rugulosus W13939.</title>
        <authorList>
            <person name="Wang B."/>
            <person name="Guo L."/>
            <person name="Ye K."/>
            <person name="Wang L."/>
        </authorList>
    </citation>
    <scope>NUCLEOTIDE SEQUENCE [LARGE SCALE GENOMIC DNA]</scope>
    <source>
        <strain evidence="4">W13939</strain>
    </source>
</reference>
<dbReference type="RefSeq" id="XP_035348158.1">
    <property type="nucleotide sequence ID" value="XM_035492265.1"/>
</dbReference>
<keyword evidence="2" id="KW-1133">Transmembrane helix</keyword>
<protein>
    <submittedName>
        <fullName evidence="3">Uncharacterized protein</fullName>
    </submittedName>
</protein>
<keyword evidence="2" id="KW-0812">Transmembrane</keyword>
<feature type="compositionally biased region" description="Low complexity" evidence="1">
    <location>
        <begin position="77"/>
        <end position="121"/>
    </location>
</feature>
<sequence length="173" mass="17789">MSSTYGPITSAGTVTSSVHYCVFLGYLCESSIPTGTITIVQAAETWDVYTTTTTSLSTPTVIWGVQVNGFRIQPPKTSAATTTSGGDGGVSPSTQTGDGSGATSSSSTSTSESSKSSSSDLSTGSIVGIVMGTVSAVAAVLGLLFRVYTYKKTQKRQQQQQLAQEGTQSIKET</sequence>
<keyword evidence="4" id="KW-1185">Reference proteome</keyword>
<dbReference type="Proteomes" id="UP000509510">
    <property type="component" value="Chromosome V"/>
</dbReference>
<feature type="transmembrane region" description="Helical" evidence="2">
    <location>
        <begin position="126"/>
        <end position="148"/>
    </location>
</feature>
<accession>A0A7H8R6J1</accession>